<dbReference type="RefSeq" id="WP_088904256.1">
    <property type="nucleotide sequence ID" value="NZ_CP022272.1"/>
</dbReference>
<proteinExistence type="inferred from homology"/>
<dbReference type="EMBL" id="CP022272">
    <property type="protein sequence ID" value="ASJ96251.1"/>
    <property type="molecule type" value="Genomic_DNA"/>
</dbReference>
<keyword evidence="2 3" id="KW-0732">Signal</keyword>
<dbReference type="PANTHER" id="PTHR35936:SF19">
    <property type="entry name" value="AMINO-ACID-BINDING PROTEIN YXEM-RELATED"/>
    <property type="match status" value="1"/>
</dbReference>
<protein>
    <recommendedName>
        <fullName evidence="4">Solute-binding protein family 3/N-terminal domain-containing protein</fullName>
    </recommendedName>
</protein>
<dbReference type="Pfam" id="PF00497">
    <property type="entry name" value="SBP_bac_3"/>
    <property type="match status" value="1"/>
</dbReference>
<evidence type="ECO:0000256" key="3">
    <source>
        <dbReference type="SAM" id="SignalP"/>
    </source>
</evidence>
<dbReference type="Gene3D" id="3.40.190.10">
    <property type="entry name" value="Periplasmic binding protein-like II"/>
    <property type="match status" value="2"/>
</dbReference>
<gene>
    <name evidence="5" type="ORF">CFF01_06430</name>
</gene>
<evidence type="ECO:0000313" key="6">
    <source>
        <dbReference type="Proteomes" id="UP000198233"/>
    </source>
</evidence>
<comment type="similarity">
    <text evidence="1">Belongs to the bacterial solute-binding protein 3 family.</text>
</comment>
<dbReference type="SUPFAM" id="SSF53850">
    <property type="entry name" value="Periplasmic binding protein-like II"/>
    <property type="match status" value="1"/>
</dbReference>
<feature type="domain" description="Solute-binding protein family 3/N-terminal" evidence="4">
    <location>
        <begin position="30"/>
        <end position="250"/>
    </location>
</feature>
<name>A0AAC9TY72_9GAMM</name>
<dbReference type="CDD" id="cd13704">
    <property type="entry name" value="PBP2_HisK"/>
    <property type="match status" value="1"/>
</dbReference>
<dbReference type="SMART" id="SM00062">
    <property type="entry name" value="PBPb"/>
    <property type="match status" value="1"/>
</dbReference>
<evidence type="ECO:0000256" key="2">
    <source>
        <dbReference type="ARBA" id="ARBA00022729"/>
    </source>
</evidence>
<sequence length="259" mass="29661">MPHIATYKQLLLGSLILCLSLATQAQQTPPTRCGVATGFPPYQFSINGETTGFDADVARLIFKRLSLPFQFRQQAWDLVFNELRFGDIEVIAGMEVNALRAKFFEFTQPYYHRYDVIFILEDNQQITKLEDLHNEFVSGDRHSYIETHWKELGTLYDFRIIGTQSKEKSMQMLKEGRIQAAIMPKAVGFYLARQMGIKVKILDNPDPGSPVAFAVKRGNQALLTQIDTALGILIAEGEIQRLYEKWFPEQEVNFGHKQH</sequence>
<accession>A0AAC9TY72</accession>
<dbReference type="InterPro" id="IPR001638">
    <property type="entry name" value="Solute-binding_3/MltF_N"/>
</dbReference>
<reference evidence="5 6" key="1">
    <citation type="submission" date="2017-06" db="EMBL/GenBank/DDBJ databases">
        <title>Complete genome sequence of Shewanella marisflavi EP1 associated with anaerobic 2,4-dinitrotoluene reduction and salt tolerance.</title>
        <authorList>
            <person name="Huang J."/>
        </authorList>
    </citation>
    <scope>NUCLEOTIDE SEQUENCE [LARGE SCALE GENOMIC DNA]</scope>
    <source>
        <strain evidence="5 6">EP1</strain>
    </source>
</reference>
<dbReference type="Proteomes" id="UP000198233">
    <property type="component" value="Chromosome"/>
</dbReference>
<evidence type="ECO:0000259" key="4">
    <source>
        <dbReference type="SMART" id="SM00062"/>
    </source>
</evidence>
<dbReference type="KEGG" id="smav:CFF01_06430"/>
<dbReference type="PANTHER" id="PTHR35936">
    <property type="entry name" value="MEMBRANE-BOUND LYTIC MUREIN TRANSGLYCOSYLASE F"/>
    <property type="match status" value="1"/>
</dbReference>
<feature type="signal peptide" evidence="3">
    <location>
        <begin position="1"/>
        <end position="25"/>
    </location>
</feature>
<feature type="chain" id="PRO_5042290526" description="Solute-binding protein family 3/N-terminal domain-containing protein" evidence="3">
    <location>
        <begin position="26"/>
        <end position="259"/>
    </location>
</feature>
<evidence type="ECO:0000256" key="1">
    <source>
        <dbReference type="ARBA" id="ARBA00010333"/>
    </source>
</evidence>
<organism evidence="5 6">
    <name type="scientific">Shewanella marisflavi</name>
    <dbReference type="NCBI Taxonomy" id="260364"/>
    <lineage>
        <taxon>Bacteria</taxon>
        <taxon>Pseudomonadati</taxon>
        <taxon>Pseudomonadota</taxon>
        <taxon>Gammaproteobacteria</taxon>
        <taxon>Alteromonadales</taxon>
        <taxon>Shewanellaceae</taxon>
        <taxon>Shewanella</taxon>
    </lineage>
</organism>
<evidence type="ECO:0000313" key="5">
    <source>
        <dbReference type="EMBL" id="ASJ96251.1"/>
    </source>
</evidence>
<dbReference type="AlphaFoldDB" id="A0AAC9TY72"/>